<evidence type="ECO:0000256" key="10">
    <source>
        <dbReference type="ARBA" id="ARBA00034089"/>
    </source>
</evidence>
<organism evidence="13">
    <name type="scientific">Equid alphaherpesvirus 1</name>
    <name type="common">Equine herpesvirus 1</name>
    <dbReference type="NCBI Taxonomy" id="10326"/>
    <lineage>
        <taxon>Viruses</taxon>
        <taxon>Duplodnaviria</taxon>
        <taxon>Heunggongvirae</taxon>
        <taxon>Peploviricota</taxon>
        <taxon>Herviviricetes</taxon>
        <taxon>Herpesvirales</taxon>
        <taxon>Orthoherpesviridae</taxon>
        <taxon>Alphaherpesvirinae</taxon>
        <taxon>Varicellovirus</taxon>
        <taxon>Varicellovirus equidalpha1</taxon>
    </lineage>
</organism>
<name>A0A8F5LNU9_9ALPH</name>
<keyword evidence="6 13" id="KW-0261">Viral envelope protein</keyword>
<keyword evidence="1 11" id="KW-0812">Transmembrane</keyword>
<keyword evidence="5" id="KW-1043">Host membrane</keyword>
<evidence type="ECO:0000256" key="11">
    <source>
        <dbReference type="SAM" id="Phobius"/>
    </source>
</evidence>
<dbReference type="InterPro" id="IPR008647">
    <property type="entry name" value="GN_domain"/>
</dbReference>
<feature type="transmembrane region" description="Helical" evidence="11">
    <location>
        <begin position="89"/>
        <end position="110"/>
    </location>
</feature>
<dbReference type="HAMAP" id="MF_04037">
    <property type="entry name" value="HSV_GN"/>
    <property type="match status" value="1"/>
</dbReference>
<accession>A0A8F5LNU9</accession>
<evidence type="ECO:0000256" key="9">
    <source>
        <dbReference type="ARBA" id="ARBA00023157"/>
    </source>
</evidence>
<keyword evidence="8 11" id="KW-0472">Membrane</keyword>
<proteinExistence type="inferred from homology"/>
<evidence type="ECO:0000256" key="8">
    <source>
        <dbReference type="ARBA" id="ARBA00023136"/>
    </source>
</evidence>
<keyword evidence="4" id="KW-0946">Virion</keyword>
<evidence type="ECO:0000259" key="12">
    <source>
        <dbReference type="Pfam" id="PF05702"/>
    </source>
</evidence>
<dbReference type="GO" id="GO:0019031">
    <property type="term" value="C:viral envelope"/>
    <property type="evidence" value="ECO:0007669"/>
    <property type="project" value="UniProtKB-KW"/>
</dbReference>
<dbReference type="InterPro" id="IPR034707">
    <property type="entry name" value="HSV_GN"/>
</dbReference>
<keyword evidence="9" id="KW-1015">Disulfide bond</keyword>
<evidence type="ECO:0000256" key="7">
    <source>
        <dbReference type="ARBA" id="ARBA00022989"/>
    </source>
</evidence>
<evidence type="ECO:0000256" key="2">
    <source>
        <dbReference type="ARBA" id="ARBA00022729"/>
    </source>
</evidence>
<evidence type="ECO:0000256" key="6">
    <source>
        <dbReference type="ARBA" id="ARBA00022879"/>
    </source>
</evidence>
<evidence type="ECO:0000256" key="3">
    <source>
        <dbReference type="ARBA" id="ARBA00022812"/>
    </source>
</evidence>
<dbReference type="Pfam" id="PF05702">
    <property type="entry name" value="Herpes_UL49_5"/>
    <property type="match status" value="1"/>
</dbReference>
<keyword evidence="7 11" id="KW-1133">Transmembrane helix</keyword>
<keyword evidence="2" id="KW-0732">Signal</keyword>
<evidence type="ECO:0000256" key="5">
    <source>
        <dbReference type="ARBA" id="ARBA00022870"/>
    </source>
</evidence>
<reference evidence="13" key="1">
    <citation type="submission" date="2021-06" db="EMBL/GenBank/DDBJ databases">
        <authorList>
            <person name="Kubacki J."/>
            <person name="Bachofen C."/>
        </authorList>
    </citation>
    <scope>NUCLEOTIDE SEQUENCE</scope>
    <source>
        <strain evidence="13">H3_Allg_92_21/CH/2021</strain>
    </source>
</reference>
<feature type="domain" description="Envelope glycoprotein N" evidence="12">
    <location>
        <begin position="25"/>
        <end position="120"/>
    </location>
</feature>
<comment type="function">
    <text evidence="10">Envelope glycoprotein necessary for proper maturation of gM and modulation of its membrane fusion activity. Also plays a critical role in virion morphogenesis.</text>
</comment>
<keyword evidence="3" id="KW-1040">Host Golgi apparatus</keyword>
<sequence length="123" mass="13189">MNTNNLPAASARALHLSPHSTTTMLSTRFVTLAILACLLVVLGLARGAGGDPGVKQRIDVAREEERRDFWHAACSGHGFPITTPSTAAILFYVSLLAVGVAVACQAYRAVLRIVTLEMLQHLH</sequence>
<evidence type="ECO:0000256" key="4">
    <source>
        <dbReference type="ARBA" id="ARBA00022844"/>
    </source>
</evidence>
<evidence type="ECO:0000313" key="13">
    <source>
        <dbReference type="EMBL" id="QXN54618.1"/>
    </source>
</evidence>
<protein>
    <submittedName>
        <fullName evidence="13">Envelope glycoprotein N</fullName>
    </submittedName>
</protein>
<dbReference type="EMBL" id="MZ357402">
    <property type="protein sequence ID" value="QXN54618.1"/>
    <property type="molecule type" value="Genomic_DNA"/>
</dbReference>
<evidence type="ECO:0000256" key="1">
    <source>
        <dbReference type="ARBA" id="ARBA00022692"/>
    </source>
</evidence>